<dbReference type="EMBL" id="HBGU01037953">
    <property type="protein sequence ID" value="CAD9464352.1"/>
    <property type="molecule type" value="Transcribed_RNA"/>
</dbReference>
<name>A0A7S2GRY0_9EUKA</name>
<reference evidence="1" key="1">
    <citation type="submission" date="2021-01" db="EMBL/GenBank/DDBJ databases">
        <authorList>
            <person name="Corre E."/>
            <person name="Pelletier E."/>
            <person name="Niang G."/>
            <person name="Scheremetjew M."/>
            <person name="Finn R."/>
            <person name="Kale V."/>
            <person name="Holt S."/>
            <person name="Cochrane G."/>
            <person name="Meng A."/>
            <person name="Brown T."/>
            <person name="Cohen L."/>
        </authorList>
    </citation>
    <scope>NUCLEOTIDE SEQUENCE</scope>
    <source>
        <strain evidence="1">UTEX LB 985</strain>
    </source>
</reference>
<accession>A0A7S2GRY0</accession>
<dbReference type="AlphaFoldDB" id="A0A7S2GRY0"/>
<organism evidence="1">
    <name type="scientific">Haptolina brevifila</name>
    <dbReference type="NCBI Taxonomy" id="156173"/>
    <lineage>
        <taxon>Eukaryota</taxon>
        <taxon>Haptista</taxon>
        <taxon>Haptophyta</taxon>
        <taxon>Prymnesiophyceae</taxon>
        <taxon>Prymnesiales</taxon>
        <taxon>Prymnesiaceae</taxon>
        <taxon>Haptolina</taxon>
    </lineage>
</organism>
<gene>
    <name evidence="1" type="ORF">CBRE1094_LOCUS20760</name>
</gene>
<sequence length="237" mass="27539">MAHMPHTPLVFVIQDDTQVGPGGIDVEMLYRMFTFSSPLVGAHNVNSGGSARVEYVRLADNADCLRDRRSNSRDDRRMIAAYVPCMPHPTTSLLHQTNRWLDRPHLATRQHYDERLFRSLHADAKVTPEQMLDQRSRLKGAKWPLWVYGRRGEMLRDLHWPLKVNGVLIGKERVAELVRLGQLNVSLQDTYAHSYLLHAYRGKDQDVGEEQIQQRKFRRRNPLSWYAQDRLSGSDER</sequence>
<evidence type="ECO:0000313" key="1">
    <source>
        <dbReference type="EMBL" id="CAD9464352.1"/>
    </source>
</evidence>
<proteinExistence type="predicted"/>
<protein>
    <submittedName>
        <fullName evidence="1">Uncharacterized protein</fullName>
    </submittedName>
</protein>